<protein>
    <submittedName>
        <fullName evidence="2">Uncharacterized protein</fullName>
    </submittedName>
</protein>
<proteinExistence type="predicted"/>
<feature type="compositionally biased region" description="Basic residues" evidence="1">
    <location>
        <begin position="131"/>
        <end position="140"/>
    </location>
</feature>
<keyword evidence="3" id="KW-1185">Reference proteome</keyword>
<feature type="region of interest" description="Disordered" evidence="1">
    <location>
        <begin position="113"/>
        <end position="161"/>
    </location>
</feature>
<feature type="non-terminal residue" evidence="2">
    <location>
        <position position="311"/>
    </location>
</feature>
<dbReference type="AlphaFoldDB" id="A0AA41RZ86"/>
<evidence type="ECO:0000313" key="2">
    <source>
        <dbReference type="EMBL" id="MCL7026967.1"/>
    </source>
</evidence>
<dbReference type="Proteomes" id="UP001177140">
    <property type="component" value="Unassembled WGS sequence"/>
</dbReference>
<gene>
    <name evidence="2" type="ORF">MKW94_018896</name>
</gene>
<feature type="region of interest" description="Disordered" evidence="1">
    <location>
        <begin position="269"/>
        <end position="311"/>
    </location>
</feature>
<accession>A0AA41RZ86</accession>
<dbReference type="EMBL" id="JAJJMA010062964">
    <property type="protein sequence ID" value="MCL7026967.1"/>
    <property type="molecule type" value="Genomic_DNA"/>
</dbReference>
<feature type="compositionally biased region" description="Acidic residues" evidence="1">
    <location>
        <begin position="280"/>
        <end position="301"/>
    </location>
</feature>
<evidence type="ECO:0000256" key="1">
    <source>
        <dbReference type="SAM" id="MobiDB-lite"/>
    </source>
</evidence>
<name>A0AA41RZ86_PAPNU</name>
<organism evidence="2 3">
    <name type="scientific">Papaver nudicaule</name>
    <name type="common">Iceland poppy</name>
    <dbReference type="NCBI Taxonomy" id="74823"/>
    <lineage>
        <taxon>Eukaryota</taxon>
        <taxon>Viridiplantae</taxon>
        <taxon>Streptophyta</taxon>
        <taxon>Embryophyta</taxon>
        <taxon>Tracheophyta</taxon>
        <taxon>Spermatophyta</taxon>
        <taxon>Magnoliopsida</taxon>
        <taxon>Ranunculales</taxon>
        <taxon>Papaveraceae</taxon>
        <taxon>Papaveroideae</taxon>
        <taxon>Papaver</taxon>
    </lineage>
</organism>
<feature type="region of interest" description="Disordered" evidence="1">
    <location>
        <begin position="185"/>
        <end position="209"/>
    </location>
</feature>
<evidence type="ECO:0000313" key="3">
    <source>
        <dbReference type="Proteomes" id="UP001177140"/>
    </source>
</evidence>
<sequence>MNTEKKKLIRNDVEEGKVPFRDVLVTVRGTRMKFDFKGLSRERMGYDVLLNMLKKDLRLRPNEVVDLEWWNDPCCPEWLTNDGQFFEFWDKAEPDSNGWINLQLQVHKVDENGRITEDGPVPPHYYCTPKKSPHIKKTVSKRQPNSTRKSPRLAAKSLQSQCASNSKRTLFVELENDEVYVPQAPTQASEAPQESQAETSEAPQASQAETSEVFDHDYWFAQTCLGDEYFGVQLNNIEEDECHPEEDLRDITGYDSEDRFESQEKEFLKKVVRNEPSSSESEDGDPTFGEVEVENDNEEDHYGDLLSSENE</sequence>
<comment type="caution">
    <text evidence="2">The sequence shown here is derived from an EMBL/GenBank/DDBJ whole genome shotgun (WGS) entry which is preliminary data.</text>
</comment>
<reference evidence="2" key="1">
    <citation type="submission" date="2022-03" db="EMBL/GenBank/DDBJ databases">
        <title>A functionally conserved STORR gene fusion in Papaver species that diverged 16.8 million years ago.</title>
        <authorList>
            <person name="Catania T."/>
        </authorList>
    </citation>
    <scope>NUCLEOTIDE SEQUENCE</scope>
    <source>
        <strain evidence="2">S-191538</strain>
    </source>
</reference>